<accession>A0ABV3Y0B4</accession>
<proteinExistence type="predicted"/>
<dbReference type="EMBL" id="JBEHHI010000003">
    <property type="protein sequence ID" value="MEX5730062.1"/>
    <property type="molecule type" value="Genomic_DNA"/>
</dbReference>
<comment type="caution">
    <text evidence="2">The sequence shown here is derived from an EMBL/GenBank/DDBJ whole genome shotgun (WGS) entry which is preliminary data.</text>
</comment>
<keyword evidence="1" id="KW-0812">Transmembrane</keyword>
<evidence type="ECO:0000313" key="2">
    <source>
        <dbReference type="EMBL" id="MEX5730062.1"/>
    </source>
</evidence>
<evidence type="ECO:0000256" key="1">
    <source>
        <dbReference type="SAM" id="Phobius"/>
    </source>
</evidence>
<feature type="transmembrane region" description="Helical" evidence="1">
    <location>
        <begin position="36"/>
        <end position="55"/>
    </location>
</feature>
<feature type="transmembrane region" description="Helical" evidence="1">
    <location>
        <begin position="12"/>
        <end position="30"/>
    </location>
</feature>
<dbReference type="Proteomes" id="UP001560019">
    <property type="component" value="Unassembled WGS sequence"/>
</dbReference>
<reference evidence="2 3" key="1">
    <citation type="submission" date="2024-06" db="EMBL/GenBank/DDBJ databases">
        <title>Genome of Rhodovulum iodosum, a marine photoferrotroph.</title>
        <authorList>
            <person name="Bianchini G."/>
            <person name="Nikeleit V."/>
            <person name="Kappler A."/>
            <person name="Bryce C."/>
            <person name="Sanchez-Baracaldo P."/>
        </authorList>
    </citation>
    <scope>NUCLEOTIDE SEQUENCE [LARGE SCALE GENOMIC DNA]</scope>
    <source>
        <strain evidence="2 3">UT/N1</strain>
    </source>
</reference>
<evidence type="ECO:0000313" key="3">
    <source>
        <dbReference type="Proteomes" id="UP001560019"/>
    </source>
</evidence>
<dbReference type="RefSeq" id="WP_125403469.1">
    <property type="nucleotide sequence ID" value="NZ_JBEHHI010000003.1"/>
</dbReference>
<name>A0ABV3Y0B4_9RHOB</name>
<keyword evidence="1" id="KW-1133">Transmembrane helix</keyword>
<protein>
    <submittedName>
        <fullName evidence="2">Uncharacterized protein</fullName>
    </submittedName>
</protein>
<keyword evidence="1" id="KW-0472">Membrane</keyword>
<organism evidence="2 3">
    <name type="scientific">Rhodovulum iodosum</name>
    <dbReference type="NCBI Taxonomy" id="68291"/>
    <lineage>
        <taxon>Bacteria</taxon>
        <taxon>Pseudomonadati</taxon>
        <taxon>Pseudomonadota</taxon>
        <taxon>Alphaproteobacteria</taxon>
        <taxon>Rhodobacterales</taxon>
        <taxon>Paracoccaceae</taxon>
        <taxon>Rhodovulum</taxon>
    </lineage>
</organism>
<keyword evidence="3" id="KW-1185">Reference proteome</keyword>
<sequence>MSKGPERGELRLRLGIGLAGLAAVLGTLAIKGIDGASGVEVFAILGLFFGGTAVWSARALSRRGRTEDD</sequence>
<gene>
    <name evidence="2" type="ORF">Ga0609869_003415</name>
</gene>